<reference evidence="2" key="1">
    <citation type="journal article" date="2023" name="Front. Plant Sci.">
        <title>Chromosomal-level genome assembly of Melastoma candidum provides insights into trichome evolution.</title>
        <authorList>
            <person name="Zhong Y."/>
            <person name="Wu W."/>
            <person name="Sun C."/>
            <person name="Zou P."/>
            <person name="Liu Y."/>
            <person name="Dai S."/>
            <person name="Zhou R."/>
        </authorList>
    </citation>
    <scope>NUCLEOTIDE SEQUENCE [LARGE SCALE GENOMIC DNA]</scope>
</reference>
<sequence>MLRASGFRDCDPGNFITKWHSPEYPAGPSVFEELEKIYESHSPSVSERKLLFDLINLSIPEIYRPLMDPHPRLGPVALMFHLNWRKNPLQEILMRLVASHKKDGKEGLDRSLISHSEWLYLTGDIDLIELREGNTAAQTRSRNRILHRGLNRCNIAMQITKYAMAVTYIANSFLSSDELLRNALLLSASDAFCNLMLQTIIEQFQKCHSDHPLGMFFGECTDLEEVKLDRCFREEEVVKRKVE</sequence>
<protein>
    <submittedName>
        <fullName evidence="1">Uncharacterized protein</fullName>
    </submittedName>
</protein>
<accession>A0ACB9QFE4</accession>
<proteinExistence type="predicted"/>
<comment type="caution">
    <text evidence="1">The sequence shown here is derived from an EMBL/GenBank/DDBJ whole genome shotgun (WGS) entry which is preliminary data.</text>
</comment>
<evidence type="ECO:0000313" key="2">
    <source>
        <dbReference type="Proteomes" id="UP001057402"/>
    </source>
</evidence>
<organism evidence="1 2">
    <name type="scientific">Melastoma candidum</name>
    <dbReference type="NCBI Taxonomy" id="119954"/>
    <lineage>
        <taxon>Eukaryota</taxon>
        <taxon>Viridiplantae</taxon>
        <taxon>Streptophyta</taxon>
        <taxon>Embryophyta</taxon>
        <taxon>Tracheophyta</taxon>
        <taxon>Spermatophyta</taxon>
        <taxon>Magnoliopsida</taxon>
        <taxon>eudicotyledons</taxon>
        <taxon>Gunneridae</taxon>
        <taxon>Pentapetalae</taxon>
        <taxon>rosids</taxon>
        <taxon>malvids</taxon>
        <taxon>Myrtales</taxon>
        <taxon>Melastomataceae</taxon>
        <taxon>Melastomatoideae</taxon>
        <taxon>Melastomateae</taxon>
        <taxon>Melastoma</taxon>
    </lineage>
</organism>
<evidence type="ECO:0000313" key="1">
    <source>
        <dbReference type="EMBL" id="KAI4364132.1"/>
    </source>
</evidence>
<gene>
    <name evidence="1" type="ORF">MLD38_020263</name>
</gene>
<keyword evidence="2" id="KW-1185">Reference proteome</keyword>
<dbReference type="EMBL" id="CM042885">
    <property type="protein sequence ID" value="KAI4364132.1"/>
    <property type="molecule type" value="Genomic_DNA"/>
</dbReference>
<name>A0ACB9QFE4_9MYRT</name>
<dbReference type="Proteomes" id="UP001057402">
    <property type="component" value="Chromosome 6"/>
</dbReference>